<feature type="domain" description="Sushi" evidence="12">
    <location>
        <begin position="287"/>
        <end position="348"/>
    </location>
</feature>
<dbReference type="SUPFAM" id="SSF49785">
    <property type="entry name" value="Galactose-binding domain-like"/>
    <property type="match status" value="1"/>
</dbReference>
<keyword evidence="5" id="KW-0106">Calcium</keyword>
<dbReference type="GO" id="GO:0005509">
    <property type="term" value="F:calcium ion binding"/>
    <property type="evidence" value="ECO:0007669"/>
    <property type="project" value="InterPro"/>
</dbReference>
<dbReference type="InterPro" id="IPR002048">
    <property type="entry name" value="EF_hand_dom"/>
</dbReference>
<dbReference type="SUPFAM" id="SSF57535">
    <property type="entry name" value="Complement control module/SCR domain"/>
    <property type="match status" value="10"/>
</dbReference>
<evidence type="ECO:0000259" key="12">
    <source>
        <dbReference type="PROSITE" id="PS50923"/>
    </source>
</evidence>
<evidence type="ECO:0000256" key="2">
    <source>
        <dbReference type="ARBA" id="ARBA00022723"/>
    </source>
</evidence>
<evidence type="ECO:0000313" key="14">
    <source>
        <dbReference type="Proteomes" id="UP000478052"/>
    </source>
</evidence>
<proteinExistence type="predicted"/>
<gene>
    <name evidence="13" type="ORF">FWK35_00013638</name>
</gene>
<dbReference type="PROSITE" id="PS00018">
    <property type="entry name" value="EF_HAND_1"/>
    <property type="match status" value="1"/>
</dbReference>
<evidence type="ECO:0000313" key="13">
    <source>
        <dbReference type="EMBL" id="KAF0761515.1"/>
    </source>
</evidence>
<feature type="disulfide bond" evidence="8">
    <location>
        <begin position="558"/>
        <end position="585"/>
    </location>
</feature>
<feature type="domain" description="Sushi" evidence="12">
    <location>
        <begin position="528"/>
        <end position="587"/>
    </location>
</feature>
<keyword evidence="9" id="KW-0812">Transmembrane</keyword>
<dbReference type="PROSITE" id="PS00615">
    <property type="entry name" value="C_TYPE_LECTIN_1"/>
    <property type="match status" value="1"/>
</dbReference>
<dbReference type="InterPro" id="IPR035976">
    <property type="entry name" value="Sushi/SCR/CCP_sf"/>
</dbReference>
<keyword evidence="7" id="KW-0325">Glycoprotein</keyword>
<feature type="disulfide bond" evidence="8">
    <location>
        <begin position="755"/>
        <end position="782"/>
    </location>
</feature>
<dbReference type="OrthoDB" id="406096at2759"/>
<feature type="disulfide bond" evidence="8">
    <location>
        <begin position="697"/>
        <end position="724"/>
    </location>
</feature>
<evidence type="ECO:0000259" key="10">
    <source>
        <dbReference type="PROSITE" id="PS50041"/>
    </source>
</evidence>
<keyword evidence="4" id="KW-0677">Repeat</keyword>
<accession>A0A6G0YUR5</accession>
<feature type="domain" description="C-type lectin" evidence="10">
    <location>
        <begin position="99"/>
        <end position="215"/>
    </location>
</feature>
<dbReference type="SMART" id="SM00607">
    <property type="entry name" value="FTP"/>
    <property type="match status" value="1"/>
</dbReference>
<feature type="domain" description="Sushi" evidence="12">
    <location>
        <begin position="470"/>
        <end position="527"/>
    </location>
</feature>
<dbReference type="PROSITE" id="PS50222">
    <property type="entry name" value="EF_HAND_2"/>
    <property type="match status" value="2"/>
</dbReference>
<dbReference type="InterPro" id="IPR006585">
    <property type="entry name" value="FTP1"/>
</dbReference>
<keyword evidence="1 8" id="KW-0768">Sushi</keyword>
<evidence type="ECO:0000256" key="6">
    <source>
        <dbReference type="ARBA" id="ARBA00023157"/>
    </source>
</evidence>
<name>A0A6G0YUR5_APHCR</name>
<dbReference type="Gene3D" id="2.10.70.10">
    <property type="entry name" value="Complement Module, domain 1"/>
    <property type="match status" value="10"/>
</dbReference>
<evidence type="ECO:0000256" key="1">
    <source>
        <dbReference type="ARBA" id="ARBA00022659"/>
    </source>
</evidence>
<dbReference type="SMART" id="SM00032">
    <property type="entry name" value="CCP"/>
    <property type="match status" value="10"/>
</dbReference>
<feature type="domain" description="Sushi" evidence="12">
    <location>
        <begin position="727"/>
        <end position="784"/>
    </location>
</feature>
<dbReference type="InterPro" id="IPR016187">
    <property type="entry name" value="CTDL_fold"/>
</dbReference>
<dbReference type="CDD" id="cd00033">
    <property type="entry name" value="CCP"/>
    <property type="match status" value="10"/>
</dbReference>
<evidence type="ECO:0000256" key="7">
    <source>
        <dbReference type="ARBA" id="ARBA00023180"/>
    </source>
</evidence>
<feature type="domain" description="Sushi" evidence="12">
    <location>
        <begin position="588"/>
        <end position="666"/>
    </location>
</feature>
<dbReference type="GO" id="GO:0009791">
    <property type="term" value="P:post-embryonic development"/>
    <property type="evidence" value="ECO:0007669"/>
    <property type="project" value="UniProtKB-ARBA"/>
</dbReference>
<protein>
    <submittedName>
        <fullName evidence="13">Sushi, von Willebrand factor type A, EGF and pentraxin domain-containing protein 1</fullName>
    </submittedName>
</protein>
<keyword evidence="3" id="KW-0732">Signal</keyword>
<dbReference type="Gene3D" id="1.10.238.10">
    <property type="entry name" value="EF-hand"/>
    <property type="match status" value="2"/>
</dbReference>
<dbReference type="InterPro" id="IPR001304">
    <property type="entry name" value="C-type_lectin-like"/>
</dbReference>
<feature type="domain" description="Sushi" evidence="12">
    <location>
        <begin position="667"/>
        <end position="726"/>
    </location>
</feature>
<keyword evidence="6 8" id="KW-1015">Disulfide bond</keyword>
<dbReference type="Gene3D" id="2.60.120.260">
    <property type="entry name" value="Galactose-binding domain-like"/>
    <property type="match status" value="1"/>
</dbReference>
<dbReference type="FunFam" id="1.10.238.10:FF:000007">
    <property type="entry name" value="Putative myosin regulatory light chain sqh"/>
    <property type="match status" value="1"/>
</dbReference>
<dbReference type="InterPro" id="IPR016186">
    <property type="entry name" value="C-type_lectin-like/link_sf"/>
</dbReference>
<dbReference type="InterPro" id="IPR000436">
    <property type="entry name" value="Sushi_SCR_CCP_dom"/>
</dbReference>
<feature type="disulfide bond" evidence="8">
    <location>
        <begin position="637"/>
        <end position="664"/>
    </location>
</feature>
<dbReference type="PROSITE" id="PS50041">
    <property type="entry name" value="C_TYPE_LECTIN_2"/>
    <property type="match status" value="1"/>
</dbReference>
<keyword evidence="9" id="KW-1133">Transmembrane helix</keyword>
<keyword evidence="14" id="KW-1185">Reference proteome</keyword>
<feature type="domain" description="EF-hand" evidence="11">
    <location>
        <begin position="1301"/>
        <end position="1336"/>
    </location>
</feature>
<dbReference type="Proteomes" id="UP000478052">
    <property type="component" value="Unassembled WGS sequence"/>
</dbReference>
<feature type="domain" description="Sushi" evidence="12">
    <location>
        <begin position="228"/>
        <end position="286"/>
    </location>
</feature>
<dbReference type="SUPFAM" id="SSF47473">
    <property type="entry name" value="EF-hand"/>
    <property type="match status" value="1"/>
</dbReference>
<comment type="caution">
    <text evidence="8">Lacks conserved residue(s) required for the propagation of feature annotation.</text>
</comment>
<sequence length="1375" mass="153394">MTIYTGHQPLQDIEIRVGNSSAELQRNPLCSWFPGTIEEGTTKILSCARQIVGQYVFLQLVGVEGSLSLCEVEVYSTEEFSIDRCAPGSSSAQTDVAVFDNKCYEFNVNRGASFADARQKCQATGGDIVYGFRGSSSTFLAAELERRKSRLKTQLIWIGAQKEPGLTSRTWKWVNGDVITKPTWGKDQPNNYNGEQNCVVLDGGREWLWNDVGCNLDYLHWICQYTPTTCGSPDIKVNSTIASPYTFKVSSVIEYICPEGHATQGSAKRTCGSNGFWTGSAPSCKYVDCGPLNSIENGTITLEDNGMTTFKSTARYTCNQNYSLSNGDAKRTCAEDGKWSGRTPQCLFDWCGDPPEVQGAAVTVTGRKAGSVAIYSCHQGFVAVGGQQELKCGLGGEWSGKPLVCRFVDCGPPQIIENGLASLVNGTTTHGSIVEYTCEQDYWLQPHTSRRQICTKEAKWSADPPTCQLITCQEPEVPTGGYVVGYDFNIHSSIEYHCDPGHKLIGTTTLQCNNNGEWSTTPPECQYIDCGKLTPPVYGTLHYSNDSTHLDSEVKYSCSNNYRLTGTAIRRCLENQAWSGTAPKCEEIRCPEPILPEHSILSVTGNDRLYGRTLIRTSSDAVSTSTYKIGALVKYRCERGYKVVGEPISNCDDTGSWTGVIPQCVYVDCGTPESIDNGKFNLVSNVTYYGSAVLYECDDHFQLDGHGRRLCLENGTWSSETPKCQEINCDELKSENSLTVRVASRTVGGLAEYTCPRGYFTIDNTTRYCLPKGSWSGRPPTCQMVDCKHPGPIENGRVIIMNDTTTYNSAAEYHCVPHFQRIGPYMRKCLDDAQWSGEQPYCQPISAVISDTRTLGLAVTVGGGIVLFLVILLALIYLRLKRPTPVKNTENVEGAVRKEEQNTAVMSYASLSDVQNHIYDSVTDYTYDEPNSYYEPSPVSKAKSDHSGATVTINVYGTNYLSILDSCEKSQHLTISEICLWQLILRHRQASILCEYKIGPVVPSPIKWKRGFVQQQQQQLLIAGVGRVKVNVTRYHVIWTPRRKKINNTRLQKCLSFEANNVDGKGSGGGTVDPAASEPNAVSKYRNMTILSIIYDPLRTFTTLFPYMRETDHHPLTLTVTHRRRFHSLLPRPSLHGVIRIPYVKRLQLYYVESLADQPPNEKPFFPSIRFFLDFKIVSMPRDYAFKLSDVVTTHGAISESSMSRKTAVRRATTKKRAQRATSNVFAMFGQAQIQEFKEAFNLIDQNRDGFIDKEDLHDMLASLGKDPTDDYLEGMMNDAPGPINFTMFLTLFGERLQGTDPEDVIKNAFGCFDENNEGVINEERLRELLVTMGDRFTDEDVDEMYREAPISKGMFNYIEFTRILKHGAKEKDEV</sequence>
<dbReference type="SUPFAM" id="SSF56436">
    <property type="entry name" value="C-type lectin-like"/>
    <property type="match status" value="1"/>
</dbReference>
<feature type="disulfide bond" evidence="8">
    <location>
        <begin position="257"/>
        <end position="284"/>
    </location>
</feature>
<dbReference type="EMBL" id="VUJU01002369">
    <property type="protein sequence ID" value="KAF0761515.1"/>
    <property type="molecule type" value="Genomic_DNA"/>
</dbReference>
<feature type="domain" description="Sushi" evidence="12">
    <location>
        <begin position="349"/>
        <end position="407"/>
    </location>
</feature>
<dbReference type="InterPro" id="IPR018247">
    <property type="entry name" value="EF_Hand_1_Ca_BS"/>
</dbReference>
<dbReference type="CDD" id="cd00037">
    <property type="entry name" value="CLECT"/>
    <property type="match status" value="1"/>
</dbReference>
<dbReference type="InterPro" id="IPR008979">
    <property type="entry name" value="Galactose-bd-like_sf"/>
</dbReference>
<evidence type="ECO:0000259" key="11">
    <source>
        <dbReference type="PROSITE" id="PS50222"/>
    </source>
</evidence>
<dbReference type="PROSITE" id="PS50923">
    <property type="entry name" value="SUSHI"/>
    <property type="match status" value="10"/>
</dbReference>
<reference evidence="13 14" key="1">
    <citation type="submission" date="2019-08" db="EMBL/GenBank/DDBJ databases">
        <title>Whole genome of Aphis craccivora.</title>
        <authorList>
            <person name="Voronova N.V."/>
            <person name="Shulinski R.S."/>
            <person name="Bandarenka Y.V."/>
            <person name="Zhorov D.G."/>
            <person name="Warner D."/>
        </authorList>
    </citation>
    <scope>NUCLEOTIDE SEQUENCE [LARGE SCALE GENOMIC DNA]</scope>
    <source>
        <strain evidence="13">180601</strain>
        <tissue evidence="13">Whole Body</tissue>
    </source>
</reference>
<evidence type="ECO:0000256" key="9">
    <source>
        <dbReference type="SAM" id="Phobius"/>
    </source>
</evidence>
<dbReference type="SMART" id="SM00054">
    <property type="entry name" value="EFh"/>
    <property type="match status" value="2"/>
</dbReference>
<dbReference type="PANTHER" id="PTHR46393:SF7">
    <property type="entry name" value="COMPLEMENT C2"/>
    <property type="match status" value="1"/>
</dbReference>
<comment type="caution">
    <text evidence="13">The sequence shown here is derived from an EMBL/GenBank/DDBJ whole genome shotgun (WGS) entry which is preliminary data.</text>
</comment>
<feature type="disulfide bond" evidence="8">
    <location>
        <begin position="815"/>
        <end position="842"/>
    </location>
</feature>
<evidence type="ECO:0000256" key="8">
    <source>
        <dbReference type="PROSITE-ProRule" id="PRU00302"/>
    </source>
</evidence>
<dbReference type="Pfam" id="PF00059">
    <property type="entry name" value="Lectin_C"/>
    <property type="match status" value="1"/>
</dbReference>
<evidence type="ECO:0000256" key="4">
    <source>
        <dbReference type="ARBA" id="ARBA00022737"/>
    </source>
</evidence>
<dbReference type="Gene3D" id="3.10.100.10">
    <property type="entry name" value="Mannose-Binding Protein A, subunit A"/>
    <property type="match status" value="1"/>
</dbReference>
<dbReference type="Pfam" id="PF13499">
    <property type="entry name" value="EF-hand_7"/>
    <property type="match status" value="1"/>
</dbReference>
<feature type="domain" description="EF-hand" evidence="11">
    <location>
        <begin position="1232"/>
        <end position="1267"/>
    </location>
</feature>
<organism evidence="13 14">
    <name type="scientific">Aphis craccivora</name>
    <name type="common">Cowpea aphid</name>
    <dbReference type="NCBI Taxonomy" id="307492"/>
    <lineage>
        <taxon>Eukaryota</taxon>
        <taxon>Metazoa</taxon>
        <taxon>Ecdysozoa</taxon>
        <taxon>Arthropoda</taxon>
        <taxon>Hexapoda</taxon>
        <taxon>Insecta</taxon>
        <taxon>Pterygota</taxon>
        <taxon>Neoptera</taxon>
        <taxon>Paraneoptera</taxon>
        <taxon>Hemiptera</taxon>
        <taxon>Sternorrhyncha</taxon>
        <taxon>Aphidomorpha</taxon>
        <taxon>Aphidoidea</taxon>
        <taxon>Aphididae</taxon>
        <taxon>Aphidini</taxon>
        <taxon>Aphis</taxon>
        <taxon>Aphis</taxon>
    </lineage>
</organism>
<evidence type="ECO:0000256" key="3">
    <source>
        <dbReference type="ARBA" id="ARBA00022729"/>
    </source>
</evidence>
<keyword evidence="9" id="KW-0472">Membrane</keyword>
<dbReference type="InterPro" id="IPR018378">
    <property type="entry name" value="C-type_lectin_CS"/>
</dbReference>
<dbReference type="Pfam" id="PF00084">
    <property type="entry name" value="Sushi"/>
    <property type="match status" value="10"/>
</dbReference>
<dbReference type="InterPro" id="IPR011992">
    <property type="entry name" value="EF-hand-dom_pair"/>
</dbReference>
<keyword evidence="2" id="KW-0479">Metal-binding</keyword>
<dbReference type="SMART" id="SM00034">
    <property type="entry name" value="CLECT"/>
    <property type="match status" value="1"/>
</dbReference>
<dbReference type="CDD" id="cd00051">
    <property type="entry name" value="EFh"/>
    <property type="match status" value="2"/>
</dbReference>
<dbReference type="PANTHER" id="PTHR46393">
    <property type="entry name" value="SUSHI DOMAIN-CONTAINING PROTEIN"/>
    <property type="match status" value="1"/>
</dbReference>
<feature type="domain" description="Sushi" evidence="12">
    <location>
        <begin position="408"/>
        <end position="469"/>
    </location>
</feature>
<evidence type="ECO:0000256" key="5">
    <source>
        <dbReference type="ARBA" id="ARBA00022837"/>
    </source>
</evidence>
<feature type="transmembrane region" description="Helical" evidence="9">
    <location>
        <begin position="855"/>
        <end position="878"/>
    </location>
</feature>
<feature type="disulfide bond" evidence="8">
    <location>
        <begin position="498"/>
        <end position="525"/>
    </location>
</feature>
<feature type="domain" description="Sushi" evidence="12">
    <location>
        <begin position="785"/>
        <end position="844"/>
    </location>
</feature>